<dbReference type="SMART" id="SM00317">
    <property type="entry name" value="SET"/>
    <property type="match status" value="1"/>
</dbReference>
<dbReference type="Proteomes" id="UP000734854">
    <property type="component" value="Unassembled WGS sequence"/>
</dbReference>
<keyword evidence="2" id="KW-0158">Chromosome</keyword>
<dbReference type="Pfam" id="PF05033">
    <property type="entry name" value="Pre-SET"/>
    <property type="match status" value="1"/>
</dbReference>
<evidence type="ECO:0000313" key="12">
    <source>
        <dbReference type="Proteomes" id="UP000734854"/>
    </source>
</evidence>
<dbReference type="Pfam" id="PF00856">
    <property type="entry name" value="SET"/>
    <property type="match status" value="1"/>
</dbReference>
<accession>A0A8J5FSQ3</accession>
<dbReference type="InterPro" id="IPR003616">
    <property type="entry name" value="Post-SET_dom"/>
</dbReference>
<protein>
    <submittedName>
        <fullName evidence="11">Uncharacterized protein</fullName>
    </submittedName>
</protein>
<evidence type="ECO:0000259" key="9">
    <source>
        <dbReference type="PROSITE" id="PS50868"/>
    </source>
</evidence>
<dbReference type="InterPro" id="IPR051357">
    <property type="entry name" value="H3K9_HMTase_SUVAR3-9"/>
</dbReference>
<dbReference type="GO" id="GO:0005634">
    <property type="term" value="C:nucleus"/>
    <property type="evidence" value="ECO:0007669"/>
    <property type="project" value="UniProtKB-SubCell"/>
</dbReference>
<keyword evidence="3" id="KW-0156">Chromatin regulator</keyword>
<dbReference type="SMART" id="SM00466">
    <property type="entry name" value="SRA"/>
    <property type="match status" value="1"/>
</dbReference>
<organism evidence="11 12">
    <name type="scientific">Zingiber officinale</name>
    <name type="common">Ginger</name>
    <name type="synonym">Amomum zingiber</name>
    <dbReference type="NCBI Taxonomy" id="94328"/>
    <lineage>
        <taxon>Eukaryota</taxon>
        <taxon>Viridiplantae</taxon>
        <taxon>Streptophyta</taxon>
        <taxon>Embryophyta</taxon>
        <taxon>Tracheophyta</taxon>
        <taxon>Spermatophyta</taxon>
        <taxon>Magnoliopsida</taxon>
        <taxon>Liliopsida</taxon>
        <taxon>Zingiberales</taxon>
        <taxon>Zingiberaceae</taxon>
        <taxon>Zingiber</taxon>
    </lineage>
</organism>
<dbReference type="AlphaFoldDB" id="A0A8J5FSQ3"/>
<dbReference type="PROSITE" id="PS51575">
    <property type="entry name" value="SAM_MT43_SUVAR39_2"/>
    <property type="match status" value="1"/>
</dbReference>
<feature type="domain" description="YDG" evidence="10">
    <location>
        <begin position="208"/>
        <end position="355"/>
    </location>
</feature>
<dbReference type="FunFam" id="2.30.280.10:FF:000003">
    <property type="entry name" value="Histone-lysine N-methyltransferase, H3 lysine-9 specific SUVH5"/>
    <property type="match status" value="1"/>
</dbReference>
<evidence type="ECO:0000259" key="8">
    <source>
        <dbReference type="PROSITE" id="PS50867"/>
    </source>
</evidence>
<feature type="region of interest" description="Disordered" evidence="6">
    <location>
        <begin position="97"/>
        <end position="135"/>
    </location>
</feature>
<dbReference type="InterPro" id="IPR025794">
    <property type="entry name" value="H3-K9-MeTrfase_plant"/>
</dbReference>
<dbReference type="GO" id="GO:0005694">
    <property type="term" value="C:chromosome"/>
    <property type="evidence" value="ECO:0007669"/>
    <property type="project" value="UniProtKB-SubCell"/>
</dbReference>
<evidence type="ECO:0000259" key="10">
    <source>
        <dbReference type="PROSITE" id="PS51015"/>
    </source>
</evidence>
<evidence type="ECO:0000313" key="11">
    <source>
        <dbReference type="EMBL" id="KAG6491181.1"/>
    </source>
</evidence>
<dbReference type="PANTHER" id="PTHR45660">
    <property type="entry name" value="HISTONE-LYSINE N-METHYLTRANSFERASE SETMAR"/>
    <property type="match status" value="1"/>
</dbReference>
<evidence type="ECO:0000256" key="1">
    <source>
        <dbReference type="ARBA" id="ARBA00004286"/>
    </source>
</evidence>
<evidence type="ECO:0000256" key="3">
    <source>
        <dbReference type="ARBA" id="ARBA00022853"/>
    </source>
</evidence>
<dbReference type="SMART" id="SM00468">
    <property type="entry name" value="PreSET"/>
    <property type="match status" value="1"/>
</dbReference>
<gene>
    <name evidence="11" type="ORF">ZIOFF_052514</name>
</gene>
<proteinExistence type="predicted"/>
<dbReference type="GO" id="GO:0042054">
    <property type="term" value="F:histone methyltransferase activity"/>
    <property type="evidence" value="ECO:0007669"/>
    <property type="project" value="InterPro"/>
</dbReference>
<evidence type="ECO:0000256" key="4">
    <source>
        <dbReference type="ARBA" id="ARBA00023242"/>
    </source>
</evidence>
<evidence type="ECO:0000256" key="5">
    <source>
        <dbReference type="PROSITE-ProRule" id="PRU00358"/>
    </source>
</evidence>
<dbReference type="EMBL" id="JACMSC010000014">
    <property type="protein sequence ID" value="KAG6491181.1"/>
    <property type="molecule type" value="Genomic_DNA"/>
</dbReference>
<reference evidence="11 12" key="1">
    <citation type="submission" date="2020-08" db="EMBL/GenBank/DDBJ databases">
        <title>Plant Genome Project.</title>
        <authorList>
            <person name="Zhang R.-G."/>
        </authorList>
    </citation>
    <scope>NUCLEOTIDE SEQUENCE [LARGE SCALE GENOMIC DNA]</scope>
    <source>
        <tissue evidence="11">Rhizome</tissue>
    </source>
</reference>
<evidence type="ECO:0000256" key="2">
    <source>
        <dbReference type="ARBA" id="ARBA00022454"/>
    </source>
</evidence>
<dbReference type="PROSITE" id="PS50867">
    <property type="entry name" value="PRE_SET"/>
    <property type="match status" value="1"/>
</dbReference>
<comment type="subcellular location">
    <subcellularLocation>
        <location evidence="1">Chromosome</location>
    </subcellularLocation>
    <subcellularLocation>
        <location evidence="5">Nucleus</location>
    </subcellularLocation>
</comment>
<sequence length="661" mass="73623">MERRSNCTPVAENGVLDVKPLRSLAPMFPAPLGFDMVTRSNVPPLVCISPFGSSLSGLDPSLFTPNKVPSSMNEGAAHVATKSGANSFWTGGASILLVDDDEEEENPPSKGKSRTSGKRDKKLQAGSSGSDAKRKRLIKSSIKPLPLSLPMPDDPRESVDMILMNFDSLRRRLLQVDEAKDESNHHYLKAGSIMSARNVKTNVGKRIGSIPGVEVGDIFYFRFEMNLIGLHSLSMAGIDYLTTSFGDKDEPIAICVVSSGGYENEEDDIDVLIYSGQGGSGKNDKKPDNQKLERGNLALDRSFHRKNQIRVVRSAKDINCPTGKIYIYDGLYMIESSWTEKNKAGFNMFKYKLLREPGQPDGIAIWKMTQKWKENPSSRGKVILPDISSGAENIPVCLVNDVDDERGPNHFVYITSVKYPHPIDMMKPLQGCMCLSVCLPGDMNCSCANHNGGDLPYNSMGLLVCRKPLIYECCSSCQCTFNCRNRVTLKGIRLHFEVFRTSDRGWGLRSWDPIRAGTFICEYTGEVIDRSKLEDEIEEDEYIFQATYLGEKAMGFNCRPELLEEAELSTETEVFRSFPITLSAKNSGNIARFINHSCSPNVFWQPVLYDHGDEEYPHIMFFAMKHIPPMTELTYDYGPGTGSIHNKKCLCAAPICRGYFG</sequence>
<dbReference type="InterPro" id="IPR001214">
    <property type="entry name" value="SET_dom"/>
</dbReference>
<dbReference type="PROSITE" id="PS51015">
    <property type="entry name" value="YDG"/>
    <property type="match status" value="1"/>
</dbReference>
<comment type="caution">
    <text evidence="11">The sequence shown here is derived from an EMBL/GenBank/DDBJ whole genome shotgun (WGS) entry which is preliminary data.</text>
</comment>
<evidence type="ECO:0000256" key="6">
    <source>
        <dbReference type="SAM" id="MobiDB-lite"/>
    </source>
</evidence>
<dbReference type="InterPro" id="IPR003105">
    <property type="entry name" value="SRA_YDG"/>
</dbReference>
<dbReference type="Pfam" id="PF02182">
    <property type="entry name" value="SAD_SRA"/>
    <property type="match status" value="1"/>
</dbReference>
<evidence type="ECO:0000259" key="7">
    <source>
        <dbReference type="PROSITE" id="PS50280"/>
    </source>
</evidence>
<dbReference type="GO" id="GO:0008270">
    <property type="term" value="F:zinc ion binding"/>
    <property type="evidence" value="ECO:0007669"/>
    <property type="project" value="InterPro"/>
</dbReference>
<dbReference type="InterPro" id="IPR007728">
    <property type="entry name" value="Pre-SET_dom"/>
</dbReference>
<keyword evidence="12" id="KW-1185">Reference proteome</keyword>
<dbReference type="PROSITE" id="PS50868">
    <property type="entry name" value="POST_SET"/>
    <property type="match status" value="1"/>
</dbReference>
<feature type="domain" description="Pre-SET" evidence="8">
    <location>
        <begin position="430"/>
        <end position="491"/>
    </location>
</feature>
<dbReference type="PROSITE" id="PS50280">
    <property type="entry name" value="SET"/>
    <property type="match status" value="1"/>
</dbReference>
<keyword evidence="4 5" id="KW-0539">Nucleus</keyword>
<dbReference type="PANTHER" id="PTHR45660:SF13">
    <property type="entry name" value="HISTONE-LYSINE N-METHYLTRANSFERASE SETMAR"/>
    <property type="match status" value="1"/>
</dbReference>
<dbReference type="GO" id="GO:0003690">
    <property type="term" value="F:double-stranded DNA binding"/>
    <property type="evidence" value="ECO:0007669"/>
    <property type="project" value="TreeGrafter"/>
</dbReference>
<feature type="domain" description="Post-SET" evidence="9">
    <location>
        <begin position="645"/>
        <end position="661"/>
    </location>
</feature>
<name>A0A8J5FSQ3_ZINOF</name>
<dbReference type="OrthoDB" id="5792673at2759"/>
<feature type="compositionally biased region" description="Basic residues" evidence="6">
    <location>
        <begin position="111"/>
        <end position="121"/>
    </location>
</feature>
<feature type="domain" description="SET" evidence="7">
    <location>
        <begin position="494"/>
        <end position="638"/>
    </location>
</feature>